<comment type="catalytic activity">
    <reaction evidence="5">
        <text>D-glyceraldehyde 3-phosphate + phosphate + NAD(+) = (2R)-3-phospho-glyceroyl phosphate + NADH + H(+)</text>
        <dbReference type="Rhea" id="RHEA:10300"/>
        <dbReference type="ChEBI" id="CHEBI:15378"/>
        <dbReference type="ChEBI" id="CHEBI:43474"/>
        <dbReference type="ChEBI" id="CHEBI:57540"/>
        <dbReference type="ChEBI" id="CHEBI:57604"/>
        <dbReference type="ChEBI" id="CHEBI:57945"/>
        <dbReference type="ChEBI" id="CHEBI:59776"/>
        <dbReference type="EC" id="1.2.1.12"/>
    </reaction>
</comment>
<evidence type="ECO:0000256" key="3">
    <source>
        <dbReference type="ARBA" id="ARBA00023002"/>
    </source>
</evidence>
<keyword evidence="6" id="KW-0547">Nucleotide-binding</keyword>
<dbReference type="Gene3D" id="3.40.50.720">
    <property type="entry name" value="NAD(P)-binding Rossmann-like Domain"/>
    <property type="match status" value="1"/>
</dbReference>
<dbReference type="AlphaFoldDB" id="A0A9N9MJZ5"/>
<keyword evidence="11" id="KW-1185">Reference proteome</keyword>
<dbReference type="SUPFAM" id="SSF51735">
    <property type="entry name" value="NAD(P)-binding Rossmann-fold domains"/>
    <property type="match status" value="1"/>
</dbReference>
<dbReference type="InterPro" id="IPR020831">
    <property type="entry name" value="GlycerAld/Erythrose_P_DH"/>
</dbReference>
<comment type="subunit">
    <text evidence="2">Homotetramer.</text>
</comment>
<feature type="domain" description="Glyceraldehyde 3-phosphate dehydrogenase NAD(P) binding" evidence="9">
    <location>
        <begin position="25"/>
        <end position="181"/>
    </location>
</feature>
<gene>
    <name evidence="10" type="ORF">CEUTPL_LOCUS4016</name>
</gene>
<dbReference type="SMART" id="SM00846">
    <property type="entry name" value="Gp_dh_N"/>
    <property type="match status" value="1"/>
</dbReference>
<evidence type="ECO:0000313" key="11">
    <source>
        <dbReference type="Proteomes" id="UP001152799"/>
    </source>
</evidence>
<keyword evidence="4 6" id="KW-0520">NAD</keyword>
<dbReference type="PIRSF" id="PIRSF000149">
    <property type="entry name" value="GAP_DH"/>
    <property type="match status" value="1"/>
</dbReference>
<protein>
    <recommendedName>
        <fullName evidence="9">Glyceraldehyde 3-phosphate dehydrogenase NAD(P) binding domain-containing protein</fullName>
    </recommendedName>
</protein>
<evidence type="ECO:0000256" key="2">
    <source>
        <dbReference type="ARBA" id="ARBA00011881"/>
    </source>
</evidence>
<feature type="site" description="Activates thiol group during catalysis" evidence="7">
    <location>
        <position position="211"/>
    </location>
</feature>
<dbReference type="InterPro" id="IPR020828">
    <property type="entry name" value="GlycerAld_3-P_DH_NAD(P)-bd"/>
</dbReference>
<evidence type="ECO:0000256" key="4">
    <source>
        <dbReference type="ARBA" id="ARBA00023027"/>
    </source>
</evidence>
<organism evidence="10 11">
    <name type="scientific">Ceutorhynchus assimilis</name>
    <name type="common">cabbage seed weevil</name>
    <dbReference type="NCBI Taxonomy" id="467358"/>
    <lineage>
        <taxon>Eukaryota</taxon>
        <taxon>Metazoa</taxon>
        <taxon>Ecdysozoa</taxon>
        <taxon>Arthropoda</taxon>
        <taxon>Hexapoda</taxon>
        <taxon>Insecta</taxon>
        <taxon>Pterygota</taxon>
        <taxon>Neoptera</taxon>
        <taxon>Endopterygota</taxon>
        <taxon>Coleoptera</taxon>
        <taxon>Polyphaga</taxon>
        <taxon>Cucujiformia</taxon>
        <taxon>Curculionidae</taxon>
        <taxon>Ceutorhynchinae</taxon>
        <taxon>Ceutorhynchus</taxon>
    </lineage>
</organism>
<dbReference type="GO" id="GO:0051287">
    <property type="term" value="F:NAD binding"/>
    <property type="evidence" value="ECO:0007669"/>
    <property type="project" value="InterPro"/>
</dbReference>
<dbReference type="PANTHER" id="PTHR10836">
    <property type="entry name" value="GLYCERALDEHYDE 3-PHOSPHATE DEHYDROGENASE"/>
    <property type="match status" value="1"/>
</dbReference>
<dbReference type="EMBL" id="OU892289">
    <property type="protein sequence ID" value="CAG9763351.1"/>
    <property type="molecule type" value="Genomic_DNA"/>
</dbReference>
<dbReference type="PANTHER" id="PTHR10836:SF76">
    <property type="entry name" value="GLYCERALDEHYDE-3-PHOSPHATE DEHYDROGENASE-RELATED"/>
    <property type="match status" value="1"/>
</dbReference>
<dbReference type="GO" id="GO:0006096">
    <property type="term" value="P:glycolytic process"/>
    <property type="evidence" value="ECO:0007669"/>
    <property type="project" value="TreeGrafter"/>
</dbReference>
<dbReference type="OrthoDB" id="6664200at2759"/>
<feature type="binding site" evidence="6">
    <location>
        <position position="155"/>
    </location>
    <ligand>
        <name>NAD(+)</name>
        <dbReference type="ChEBI" id="CHEBI:57540"/>
    </ligand>
</feature>
<dbReference type="InterPro" id="IPR036291">
    <property type="entry name" value="NAD(P)-bd_dom_sf"/>
</dbReference>
<evidence type="ECO:0000259" key="9">
    <source>
        <dbReference type="SMART" id="SM00846"/>
    </source>
</evidence>
<dbReference type="Pfam" id="PF02800">
    <property type="entry name" value="Gp_dh_C"/>
    <property type="match status" value="1"/>
</dbReference>
<dbReference type="Gene3D" id="3.30.360.10">
    <property type="entry name" value="Dihydrodipicolinate Reductase, domain 2"/>
    <property type="match status" value="1"/>
</dbReference>
<evidence type="ECO:0000256" key="6">
    <source>
        <dbReference type="PIRSR" id="PIRSR000149-3"/>
    </source>
</evidence>
<comment type="similarity">
    <text evidence="1 8">Belongs to the glyceraldehyde-3-phosphate dehydrogenase family.</text>
</comment>
<sequence>MYRYLIRFQYTFTSVKINNLCQNMVNIGLNGFNRIGRLFLRIALKTQCGTEQKSVGSTLPKVVIVNDPNISPVTMSYLLRHDTFQENFNREIIDMNNCLIIDGQRIEAVQEKDVTKIPWHKACTIEYVVDTTGRNITCNSASQHIQEKIKCVLVTGCADIPIFTMGVNHTCYKPLMKTASVGTPSLNCLTAMLKVLHENFGVERAMATVIHPLSNDDMLLDDNAKSCRESRSALVNFMPAKCQEGRYVARIMPDMEGRVGVSALKVPVACVGGLDLTVCLRKQVAYEILTGKFKEAADCYMRGLLKCSNEELVSSDLIGNAHACIIDVKAGSGLSPCMVKLFAWYDAEYACAQRLYDMVKYIASREVCQ</sequence>
<feature type="binding site" evidence="6">
    <location>
        <position position="67"/>
    </location>
    <ligand>
        <name>NAD(+)</name>
        <dbReference type="ChEBI" id="CHEBI:57540"/>
    </ligand>
</feature>
<proteinExistence type="inferred from homology"/>
<evidence type="ECO:0000256" key="7">
    <source>
        <dbReference type="PIRSR" id="PIRSR000149-4"/>
    </source>
</evidence>
<dbReference type="InterPro" id="IPR020829">
    <property type="entry name" value="GlycerAld_3-P_DH_cat"/>
</dbReference>
<evidence type="ECO:0000256" key="1">
    <source>
        <dbReference type="ARBA" id="ARBA00007406"/>
    </source>
</evidence>
<keyword evidence="3" id="KW-0560">Oxidoreductase</keyword>
<dbReference type="Proteomes" id="UP001152799">
    <property type="component" value="Chromosome 13"/>
</dbReference>
<name>A0A9N9MJZ5_9CUCU</name>
<evidence type="ECO:0000256" key="5">
    <source>
        <dbReference type="ARBA" id="ARBA00047698"/>
    </source>
</evidence>
<evidence type="ECO:0000256" key="8">
    <source>
        <dbReference type="RuleBase" id="RU000397"/>
    </source>
</evidence>
<evidence type="ECO:0000313" key="10">
    <source>
        <dbReference type="EMBL" id="CAG9763351.1"/>
    </source>
</evidence>
<dbReference type="Pfam" id="PF00044">
    <property type="entry name" value="Gp_dh_N"/>
    <property type="match status" value="1"/>
</dbReference>
<dbReference type="SUPFAM" id="SSF55347">
    <property type="entry name" value="Glyceraldehyde-3-phosphate dehydrogenase-like, C-terminal domain"/>
    <property type="match status" value="1"/>
</dbReference>
<feature type="binding site" evidence="6">
    <location>
        <begin position="34"/>
        <end position="35"/>
    </location>
    <ligand>
        <name>NAD(+)</name>
        <dbReference type="ChEBI" id="CHEBI:57540"/>
    </ligand>
</feature>
<dbReference type="GO" id="GO:0004365">
    <property type="term" value="F:glyceraldehyde-3-phosphate dehydrogenase (NAD+) (phosphorylating) activity"/>
    <property type="evidence" value="ECO:0007669"/>
    <property type="project" value="UniProtKB-EC"/>
</dbReference>
<accession>A0A9N9MJZ5</accession>
<reference evidence="10" key="1">
    <citation type="submission" date="2022-01" db="EMBL/GenBank/DDBJ databases">
        <authorList>
            <person name="King R."/>
        </authorList>
    </citation>
    <scope>NUCLEOTIDE SEQUENCE</scope>
</reference>
<dbReference type="GO" id="GO:0005829">
    <property type="term" value="C:cytosol"/>
    <property type="evidence" value="ECO:0007669"/>
    <property type="project" value="TreeGrafter"/>
</dbReference>
<dbReference type="PRINTS" id="PR00078">
    <property type="entry name" value="G3PDHDRGNASE"/>
</dbReference>